<proteinExistence type="predicted"/>
<feature type="region of interest" description="Disordered" evidence="1">
    <location>
        <begin position="556"/>
        <end position="676"/>
    </location>
</feature>
<evidence type="ECO:0000313" key="3">
    <source>
        <dbReference type="Proteomes" id="UP001151760"/>
    </source>
</evidence>
<reference evidence="2" key="2">
    <citation type="submission" date="2022-01" db="EMBL/GenBank/DDBJ databases">
        <authorList>
            <person name="Yamashiro T."/>
            <person name="Shiraishi A."/>
            <person name="Satake H."/>
            <person name="Nakayama K."/>
        </authorList>
    </citation>
    <scope>NUCLEOTIDE SEQUENCE</scope>
</reference>
<dbReference type="PANTHER" id="PTHR11439">
    <property type="entry name" value="GAG-POL-RELATED RETROTRANSPOSON"/>
    <property type="match status" value="1"/>
</dbReference>
<feature type="region of interest" description="Disordered" evidence="1">
    <location>
        <begin position="439"/>
        <end position="516"/>
    </location>
</feature>
<dbReference type="PANTHER" id="PTHR11439:SF483">
    <property type="entry name" value="PEPTIDE SYNTHASE GLIP-LIKE, PUTATIVE (AFU_ORTHOLOGUE AFUA_3G12920)-RELATED"/>
    <property type="match status" value="1"/>
</dbReference>
<protein>
    <submittedName>
        <fullName evidence="2">Uncharacterized protein</fullName>
    </submittedName>
</protein>
<feature type="compositionally biased region" description="Basic and acidic residues" evidence="1">
    <location>
        <begin position="440"/>
        <end position="456"/>
    </location>
</feature>
<accession>A0ABQ5J060</accession>
<evidence type="ECO:0000313" key="2">
    <source>
        <dbReference type="EMBL" id="GJU05794.1"/>
    </source>
</evidence>
<gene>
    <name evidence="2" type="ORF">Tco_1122224</name>
</gene>
<evidence type="ECO:0000256" key="1">
    <source>
        <dbReference type="SAM" id="MobiDB-lite"/>
    </source>
</evidence>
<dbReference type="CDD" id="cd09272">
    <property type="entry name" value="RNase_HI_RT_Ty1"/>
    <property type="match status" value="1"/>
</dbReference>
<organism evidence="2 3">
    <name type="scientific">Tanacetum coccineum</name>
    <dbReference type="NCBI Taxonomy" id="301880"/>
    <lineage>
        <taxon>Eukaryota</taxon>
        <taxon>Viridiplantae</taxon>
        <taxon>Streptophyta</taxon>
        <taxon>Embryophyta</taxon>
        <taxon>Tracheophyta</taxon>
        <taxon>Spermatophyta</taxon>
        <taxon>Magnoliopsida</taxon>
        <taxon>eudicotyledons</taxon>
        <taxon>Gunneridae</taxon>
        <taxon>Pentapetalae</taxon>
        <taxon>asterids</taxon>
        <taxon>campanulids</taxon>
        <taxon>Asterales</taxon>
        <taxon>Asteraceae</taxon>
        <taxon>Asteroideae</taxon>
        <taxon>Anthemideae</taxon>
        <taxon>Anthemidinae</taxon>
        <taxon>Tanacetum</taxon>
    </lineage>
</organism>
<comment type="caution">
    <text evidence="2">The sequence shown here is derived from an EMBL/GenBank/DDBJ whole genome shotgun (WGS) entry which is preliminary data.</text>
</comment>
<feature type="compositionally biased region" description="Basic residues" evidence="1">
    <location>
        <begin position="457"/>
        <end position="470"/>
    </location>
</feature>
<feature type="compositionally biased region" description="Polar residues" evidence="1">
    <location>
        <begin position="556"/>
        <end position="577"/>
    </location>
</feature>
<dbReference type="EMBL" id="BQNB010021378">
    <property type="protein sequence ID" value="GJU05794.1"/>
    <property type="molecule type" value="Genomic_DNA"/>
</dbReference>
<keyword evidence="3" id="KW-1185">Reference proteome</keyword>
<feature type="compositionally biased region" description="Basic and acidic residues" evidence="1">
    <location>
        <begin position="492"/>
        <end position="511"/>
    </location>
</feature>
<dbReference type="Proteomes" id="UP001151760">
    <property type="component" value="Unassembled WGS sequence"/>
</dbReference>
<reference evidence="2" key="1">
    <citation type="journal article" date="2022" name="Int. J. Mol. Sci.">
        <title>Draft Genome of Tanacetum Coccineum: Genomic Comparison of Closely Related Tanacetum-Family Plants.</title>
        <authorList>
            <person name="Yamashiro T."/>
            <person name="Shiraishi A."/>
            <person name="Nakayama K."/>
            <person name="Satake H."/>
        </authorList>
    </citation>
    <scope>NUCLEOTIDE SEQUENCE</scope>
</reference>
<feature type="compositionally biased region" description="Polar residues" evidence="1">
    <location>
        <begin position="600"/>
        <end position="611"/>
    </location>
</feature>
<name>A0ABQ5J060_9ASTR</name>
<sequence>MVGSIMYHTASRPDLVFAVCMCARFWYLRGTINWGIWYPKYTAMALTAYADADHAGCQDTQRSTSGSAQFLRDKLVSWSSKKQKSTAILTTKAEYIAMSGCYAQILWMRSQFTDYGFAFHKIPLYCDNRKAIALCCNNFQHSRSKHIDIRHHFIREQVENDVVELYFVTMDYHLANIFTKALPREQFEFLLPRLGMKSLTPKTLKRLQEGEEDYFRLQPVFQIKESMSPKRQLFLTTDNMANENIPALAPIRSDDQILPFAAWISVDILQNINFFRAFTALAYVLAIYVQQFWNTLTYEAKTGAYSFQLDENRFILDDNLLREALEITPINQAHQFMSPPSGDAIMDFVNVLGYTKEIQFVSRMAEEFVQAMQTFLVDKANLSTAPQKGKKTKPHVIPYCQFTKLIICHLGRTHNIHQRSASPFHLAEEDHRLGNLKFVPKGEEDKHDQKHAAEKGGKKKPKNAKQLKPKPVKEKSSKPALALKPKSPLQLIDKDELTQPEPKPEPEHQAEATRPLPMVEGKGKAIATKEQAAQSLLALYTPKRRSTMDQFIFQRRTTSTKEASTGPSAQPQDNVSANIVHDSPSPVDAEIGADTDKKNSGGNTKILQISEEQGEDVANMVDQEEKTAEINEGQVGSDPSKTPESQPPPEHALMEEDQAGPDPRLSHVALARPDPKPMHDDFVATMYPQVHESLKHPDEEHVHEENPLSFAGTLSSMKNLDAFNFGDQFFNDKPTEEDSGKTNMETKVESMVTVLIHQASSSVPPLSTLVIDLSPPKPVPSTTQAPIFTATTTTLPLLPPPQQQSSSDPGLASRVLTLEQGYRFRELPEADMKEMLHQRMFESGSYKSLPEYVALYEALEASIKRANRVEFLAEKDKHRYGISSQDKDQTRLLKPVPEEDRPATLEPDWVIPPNDLPETENNWANALATPKKKLSKADLEGPTFKVVRPFQDNIISLQFQMEECHLLLTDQVDLVNPKGHRVVPDVSKPLPLRGPPSQLKAAQYLDFRLKELVPSLWIESERDYDISAVYGISHWWFKCKEFYIKRHSAPSDRSTVRSHIRILSVVSLRRADYNEYKIS</sequence>